<dbReference type="WBParaSite" id="Gr19_v10_g13644.t1">
    <property type="protein sequence ID" value="Gr19_v10_g13644.t1"/>
    <property type="gene ID" value="Gr19_v10_g13644"/>
</dbReference>
<dbReference type="Proteomes" id="UP000887572">
    <property type="component" value="Unplaced"/>
</dbReference>
<evidence type="ECO:0000313" key="3">
    <source>
        <dbReference type="WBParaSite" id="Gr19_v10_g13644.t1"/>
    </source>
</evidence>
<organism evidence="2 3">
    <name type="scientific">Globodera rostochiensis</name>
    <name type="common">Golden nematode worm</name>
    <name type="synonym">Heterodera rostochiensis</name>
    <dbReference type="NCBI Taxonomy" id="31243"/>
    <lineage>
        <taxon>Eukaryota</taxon>
        <taxon>Metazoa</taxon>
        <taxon>Ecdysozoa</taxon>
        <taxon>Nematoda</taxon>
        <taxon>Chromadorea</taxon>
        <taxon>Rhabditida</taxon>
        <taxon>Tylenchina</taxon>
        <taxon>Tylenchomorpha</taxon>
        <taxon>Tylenchoidea</taxon>
        <taxon>Heteroderidae</taxon>
        <taxon>Heteroderinae</taxon>
        <taxon>Globodera</taxon>
    </lineage>
</organism>
<evidence type="ECO:0000313" key="2">
    <source>
        <dbReference type="Proteomes" id="UP000887572"/>
    </source>
</evidence>
<sequence length="109" mass="11806">MPFKISVLLLPFLWPLTLAANVKDPVPVVLWHGMGMIGELDQNMIGSFLFPNPFFVLGQSAAGSVQQIRDKSFCLSSGGQSCQCQCQCNANANKFSRVPPPTLFAGNAF</sequence>
<name>A0A914H3G2_GLORO</name>
<protein>
    <submittedName>
        <fullName evidence="3">Uncharacterized protein</fullName>
    </submittedName>
</protein>
<feature type="chain" id="PRO_5037080549" evidence="1">
    <location>
        <begin position="20"/>
        <end position="109"/>
    </location>
</feature>
<keyword evidence="1" id="KW-0732">Signal</keyword>
<proteinExistence type="predicted"/>
<dbReference type="AlphaFoldDB" id="A0A914H3G2"/>
<reference evidence="3" key="1">
    <citation type="submission" date="2022-11" db="UniProtKB">
        <authorList>
            <consortium name="WormBaseParasite"/>
        </authorList>
    </citation>
    <scope>IDENTIFICATION</scope>
</reference>
<keyword evidence="2" id="KW-1185">Reference proteome</keyword>
<feature type="signal peptide" evidence="1">
    <location>
        <begin position="1"/>
        <end position="19"/>
    </location>
</feature>
<evidence type="ECO:0000256" key="1">
    <source>
        <dbReference type="SAM" id="SignalP"/>
    </source>
</evidence>
<accession>A0A914H3G2</accession>